<protein>
    <recommendedName>
        <fullName evidence="3">AAA+ ATPase domain-containing protein</fullName>
    </recommendedName>
</protein>
<dbReference type="Gene3D" id="3.80.10.10">
    <property type="entry name" value="Ribonuclease Inhibitor"/>
    <property type="match status" value="2"/>
</dbReference>
<dbReference type="InterPro" id="IPR056789">
    <property type="entry name" value="LRR_R13L1-DRL21"/>
</dbReference>
<evidence type="ECO:0000256" key="2">
    <source>
        <dbReference type="ARBA" id="ARBA00022821"/>
    </source>
</evidence>
<dbReference type="Pfam" id="PF00931">
    <property type="entry name" value="NB-ARC"/>
    <property type="match status" value="2"/>
</dbReference>
<dbReference type="Proteomes" id="UP000008021">
    <property type="component" value="Chromosome 11"/>
</dbReference>
<dbReference type="Gene3D" id="1.10.10.10">
    <property type="entry name" value="Winged helix-like DNA-binding domain superfamily/Winged helix DNA-binding domain"/>
    <property type="match status" value="2"/>
</dbReference>
<dbReference type="InterPro" id="IPR058922">
    <property type="entry name" value="WHD_DRP"/>
</dbReference>
<dbReference type="FunFam" id="1.10.10.10:FF:000322">
    <property type="entry name" value="Probable disease resistance protein At1g63360"/>
    <property type="match status" value="1"/>
</dbReference>
<reference evidence="4" key="1">
    <citation type="submission" date="2015-04" db="UniProtKB">
        <authorList>
            <consortium name="EnsemblPlants"/>
        </authorList>
    </citation>
    <scope>IDENTIFICATION</scope>
</reference>
<dbReference type="PANTHER" id="PTHR23155">
    <property type="entry name" value="DISEASE RESISTANCE PROTEIN RP"/>
    <property type="match status" value="1"/>
</dbReference>
<keyword evidence="1" id="KW-0677">Repeat</keyword>
<sequence length="1542" mass="175157">MGGRSGGIQAIPTIISGNSYMDFSSSKASTMADPVTIGAAVGWGMKAAGWIISPIISNLMKEGFSYLGFDTSKKLGQLEMKVLELELMLGLEAAQIYPHRNRLEPLLKNLRSAYYEAEDILDDVEYHRLKGQIQSHPCHRNWVHKIRSALPSCSFMKNQENGNMSDEAPSGISRKKLKKSLDKIENIINEAHRILPLLSLPNQGNVNKRQIVHANSCSPVTTATPPPVVIGREKDCDNIISMLHEDVSNVQPGSSNSVLCYSIIGIYGIAGSGKSTLAQLVCASEKKDKQEKKDGHFDLIMWVHVSQNFIVDTILTEMLEAATGKKCDRFNNLDTLEQKLEEALGGKRFLLVLDDIWYHNSENQHEQQKILTPLRVGNPGSKVLVTTLGALKCIPISDLDDNVFLKLFLHYALPLVNMDERDQRKLEVIGANIAKKLRCSPLAARTVGGQLQIRPNVDFWRDACNRDLLNETMGALWWSYQHLDEQVRRCFSYCSIFPRRHQLKRDELVNLWVAEGFISTTDTGEEEAAAQQYFGELVSSSFLNKHMGEYSSEKNVYFTVHDLLHDLAEKVAGSDCFRIQQDWTGVLPTNVRHLFIEAYDETIITERILEMESLHTLVIHCIGRDMMDHETVYESIFMKLRKLRVLKVQSDARWRLYTGFSSGYVYKLVLPSTISTLRHFQVLDFGNCMELVFSSEEDLSKLNSLRHVIVSPLFPLSIRHLGRLTSLQTMPPIKVERGEGYELQQLRRLNKLRGRLEIQGPENVESKEAAAEANLGAKERLQQLVLVWEDDNESCGPDVQEEVLEGLCPPMELESLEIKGYQGSSWDSLPDDMERLTSIKNLTLSHCYNILLLPALPKSLELLRVDGCSTELTNSCRTTGHPNWHKIKHIPHKYMGMNSATFELANQGSVNKRQIVHANSRSSVTTATPPPVSNVQLGSSNGSLCYSIIGIHGIAGSGKYTLAQLVCASEKKDKKEKKDGHFDLIMWVHVSQNFSVDAILAEMLEAATGKKCGHFNNRDTLQQNLEEALVGKRFLLVPDDIWYYNGENQQELEKIITPFAVGMAGSKILVTSRTEYALKALGALKCIPISDLDENVFLKLFMHFALPVANIDQRKFEEIGADIAKMLRRSPLAARTVGGQLRIRPSIDFWRDTRNRGFSDETMGALWWSYRQLDEQVRQCFSYCSIFPRRHLFKRDELVTLWVAEGFIRTTNKGDDLEAVGRQYFDELRGWTGDLPPDIRHLFIEAYDDKMITERILEMGSLRTLIICMNNTEMMAEETVFETIFTGMRKLRVLRVEHFIAGMENKLSFPKSIDKLKHLRYFGFPTGCHFQQIFPSAITKLYHLQVLDFGSCGEIVFSSKEDLSKLVKLRHLISPQLLSIQNFDRLSSLQTIPTLTLEWKEVRYGLRQLKHLNNLRGKLIHIEGLRYVEGKNAAVVANLAAKERLKELVLHWSDMFNRCPVDVQEEVLEGLCPPTELEILEINCYHGSRYPSWLVDQQNNGPKYLDRVTFVRSSPLGSIPERFTHLRSLRMRKCSWDSISTR</sequence>
<feature type="domain" description="AAA+ ATPase" evidence="3">
    <location>
        <begin position="260"/>
        <end position="414"/>
    </location>
</feature>
<dbReference type="InterPro" id="IPR002182">
    <property type="entry name" value="NB-ARC"/>
</dbReference>
<evidence type="ECO:0000259" key="3">
    <source>
        <dbReference type="SMART" id="SM00382"/>
    </source>
</evidence>
<dbReference type="Pfam" id="PF23559">
    <property type="entry name" value="WHD_DRP"/>
    <property type="match status" value="2"/>
</dbReference>
<reference evidence="4" key="2">
    <citation type="submission" date="2018-05" db="EMBL/GenBank/DDBJ databases">
        <title>OmerRS3 (Oryza meridionalis Reference Sequence Version 3).</title>
        <authorList>
            <person name="Zhang J."/>
            <person name="Kudrna D."/>
            <person name="Lee S."/>
            <person name="Talag J."/>
            <person name="Welchert J."/>
            <person name="Wing R.A."/>
        </authorList>
    </citation>
    <scope>NUCLEOTIDE SEQUENCE [LARGE SCALE GENOMIC DNA]</scope>
    <source>
        <strain evidence="4">cv. OR44</strain>
    </source>
</reference>
<dbReference type="PRINTS" id="PR00364">
    <property type="entry name" value="DISEASERSIST"/>
</dbReference>
<keyword evidence="5" id="KW-1185">Reference proteome</keyword>
<dbReference type="SMART" id="SM00382">
    <property type="entry name" value="AAA"/>
    <property type="match status" value="1"/>
</dbReference>
<organism evidence="4">
    <name type="scientific">Oryza meridionalis</name>
    <dbReference type="NCBI Taxonomy" id="40149"/>
    <lineage>
        <taxon>Eukaryota</taxon>
        <taxon>Viridiplantae</taxon>
        <taxon>Streptophyta</taxon>
        <taxon>Embryophyta</taxon>
        <taxon>Tracheophyta</taxon>
        <taxon>Spermatophyta</taxon>
        <taxon>Magnoliopsida</taxon>
        <taxon>Liliopsida</taxon>
        <taxon>Poales</taxon>
        <taxon>Poaceae</taxon>
        <taxon>BOP clade</taxon>
        <taxon>Oryzoideae</taxon>
        <taxon>Oryzeae</taxon>
        <taxon>Oryzinae</taxon>
        <taxon>Oryza</taxon>
    </lineage>
</organism>
<dbReference type="PANTHER" id="PTHR23155:SF1058">
    <property type="entry name" value="OS11G0668100 PROTEIN"/>
    <property type="match status" value="1"/>
</dbReference>
<dbReference type="Gramene" id="OMERI11G18790.2">
    <property type="protein sequence ID" value="OMERI11G18790.2"/>
    <property type="gene ID" value="OMERI11G18790"/>
</dbReference>
<dbReference type="GO" id="GO:0009626">
    <property type="term" value="P:plant-type hypersensitive response"/>
    <property type="evidence" value="ECO:0007669"/>
    <property type="project" value="UniProtKB-ARBA"/>
</dbReference>
<evidence type="ECO:0000256" key="1">
    <source>
        <dbReference type="ARBA" id="ARBA00022737"/>
    </source>
</evidence>
<dbReference type="InterPro" id="IPR027417">
    <property type="entry name" value="P-loop_NTPase"/>
</dbReference>
<evidence type="ECO:0000313" key="5">
    <source>
        <dbReference type="Proteomes" id="UP000008021"/>
    </source>
</evidence>
<dbReference type="GO" id="GO:0002758">
    <property type="term" value="P:innate immune response-activating signaling pathway"/>
    <property type="evidence" value="ECO:0007669"/>
    <property type="project" value="UniProtKB-ARBA"/>
</dbReference>
<dbReference type="InterPro" id="IPR032675">
    <property type="entry name" value="LRR_dom_sf"/>
</dbReference>
<evidence type="ECO:0000313" key="4">
    <source>
        <dbReference type="EnsemblPlants" id="OMERI11G18790.2"/>
    </source>
</evidence>
<dbReference type="InterPro" id="IPR003593">
    <property type="entry name" value="AAA+_ATPase"/>
</dbReference>
<dbReference type="EnsemblPlants" id="OMERI11G18790.2">
    <property type="protein sequence ID" value="OMERI11G18790.2"/>
    <property type="gene ID" value="OMERI11G18790"/>
</dbReference>
<dbReference type="Gene3D" id="3.40.50.300">
    <property type="entry name" value="P-loop containing nucleotide triphosphate hydrolases"/>
    <property type="match status" value="2"/>
</dbReference>
<dbReference type="InterPro" id="IPR044974">
    <property type="entry name" value="Disease_R_plants"/>
</dbReference>
<dbReference type="SUPFAM" id="SSF52047">
    <property type="entry name" value="RNI-like"/>
    <property type="match status" value="2"/>
</dbReference>
<dbReference type="GO" id="GO:0042742">
    <property type="term" value="P:defense response to bacterium"/>
    <property type="evidence" value="ECO:0007669"/>
    <property type="project" value="UniProtKB-ARBA"/>
</dbReference>
<proteinExistence type="predicted"/>
<dbReference type="STRING" id="40149.A0A0E0F8K5"/>
<dbReference type="GO" id="GO:0043531">
    <property type="term" value="F:ADP binding"/>
    <property type="evidence" value="ECO:0007669"/>
    <property type="project" value="InterPro"/>
</dbReference>
<dbReference type="Pfam" id="PF25019">
    <property type="entry name" value="LRR_R13L1-DRL21"/>
    <property type="match status" value="2"/>
</dbReference>
<accession>A0A0E0F8K5</accession>
<dbReference type="SUPFAM" id="SSF52540">
    <property type="entry name" value="P-loop containing nucleoside triphosphate hydrolases"/>
    <property type="match status" value="2"/>
</dbReference>
<name>A0A0E0F8K5_9ORYZ</name>
<dbReference type="InterPro" id="IPR036388">
    <property type="entry name" value="WH-like_DNA-bd_sf"/>
</dbReference>
<keyword evidence="2" id="KW-0611">Plant defense</keyword>